<dbReference type="GO" id="GO:0034220">
    <property type="term" value="P:monoatomic ion transmembrane transport"/>
    <property type="evidence" value="ECO:0007669"/>
    <property type="project" value="InterPro"/>
</dbReference>
<feature type="domain" description="Porin" evidence="11">
    <location>
        <begin position="45"/>
        <end position="335"/>
    </location>
</feature>
<evidence type="ECO:0000313" key="13">
    <source>
        <dbReference type="Proteomes" id="UP000545507"/>
    </source>
</evidence>
<evidence type="ECO:0000259" key="11">
    <source>
        <dbReference type="Pfam" id="PF13609"/>
    </source>
</evidence>
<evidence type="ECO:0000256" key="3">
    <source>
        <dbReference type="ARBA" id="ARBA00022448"/>
    </source>
</evidence>
<keyword evidence="5" id="KW-0812">Transmembrane</keyword>
<dbReference type="PANTHER" id="PTHR34501:SF9">
    <property type="entry name" value="MAJOR OUTER MEMBRANE PROTEIN P.IA"/>
    <property type="match status" value="1"/>
</dbReference>
<comment type="caution">
    <text evidence="12">The sequence shown here is derived from an EMBL/GenBank/DDBJ whole genome shotgun (WGS) entry which is preliminary data.</text>
</comment>
<evidence type="ECO:0000256" key="9">
    <source>
        <dbReference type="ARBA" id="ARBA00023136"/>
    </source>
</evidence>
<dbReference type="CDD" id="cd00342">
    <property type="entry name" value="gram_neg_porins"/>
    <property type="match status" value="1"/>
</dbReference>
<dbReference type="AlphaFoldDB" id="A0A7Y8KZV0"/>
<keyword evidence="9" id="KW-0472">Membrane</keyword>
<dbReference type="GO" id="GO:0015288">
    <property type="term" value="F:porin activity"/>
    <property type="evidence" value="ECO:0007669"/>
    <property type="project" value="UniProtKB-KW"/>
</dbReference>
<evidence type="ECO:0000256" key="8">
    <source>
        <dbReference type="ARBA" id="ARBA00023114"/>
    </source>
</evidence>
<dbReference type="GO" id="GO:0009279">
    <property type="term" value="C:cell outer membrane"/>
    <property type="evidence" value="ECO:0007669"/>
    <property type="project" value="UniProtKB-SubCell"/>
</dbReference>
<keyword evidence="3" id="KW-0813">Transport</keyword>
<sequence length="348" mass="36849">MFHSLIRWLRTPERRFARPCAGMTRTAVFTPFVGDIMKFKQHFLALAAVMACGGAMAQSSVTMYGVLDVSVGKTTDGKFGMNGGKSATSPAQSYHTPTRIGFRGTEDLGGGLKANFNLESGGLSLVDGGPSLNFSREAWVGLSGNFGSTRFGRTSSFGTQGHARFDLNGISTSSAMDNAGISPVTWYGSSRRSAQLQYVTPNFSGFDAGVSLVLAGNNEDQRSVQVRANYGNGPLAVGYVAETKRVAGNRTAQAVAGSYDFGVAKVVGGYVVRETEAAGKGVYVGAVAPVGAVTNVGFQHARNSETEVNATELFANYALSKRTSVYVDFVKRNGDDRKSYGVGLLHTF</sequence>
<gene>
    <name evidence="12" type="ORF">F3K02_24720</name>
</gene>
<keyword evidence="8" id="KW-0626">Porin</keyword>
<reference evidence="12 13" key="1">
    <citation type="submission" date="2019-09" db="EMBL/GenBank/DDBJ databases">
        <title>Hydrogenophaga aromatica sp. nov., isolated from a para-xylene-degrading enrichment culture.</title>
        <authorList>
            <person name="Tancsics A."/>
            <person name="Banerjee S."/>
        </authorList>
    </citation>
    <scope>NUCLEOTIDE SEQUENCE [LARGE SCALE GENOMIC DNA]</scope>
    <source>
        <strain evidence="12 13">D2P1</strain>
    </source>
</reference>
<organism evidence="12 13">
    <name type="scientific">Hydrogenophaga aromaticivorans</name>
    <dbReference type="NCBI Taxonomy" id="2610898"/>
    <lineage>
        <taxon>Bacteria</taxon>
        <taxon>Pseudomonadati</taxon>
        <taxon>Pseudomonadota</taxon>
        <taxon>Betaproteobacteria</taxon>
        <taxon>Burkholderiales</taxon>
        <taxon>Comamonadaceae</taxon>
        <taxon>Hydrogenophaga</taxon>
    </lineage>
</organism>
<evidence type="ECO:0000256" key="7">
    <source>
        <dbReference type="ARBA" id="ARBA00023065"/>
    </source>
</evidence>
<comment type="subcellular location">
    <subcellularLocation>
        <location evidence="1">Cell outer membrane</location>
        <topology evidence="1">Multi-pass membrane protein</topology>
    </subcellularLocation>
</comment>
<comment type="subunit">
    <text evidence="2">Homotrimer.</text>
</comment>
<dbReference type="PANTHER" id="PTHR34501">
    <property type="entry name" value="PROTEIN YDDL-RELATED"/>
    <property type="match status" value="1"/>
</dbReference>
<dbReference type="SUPFAM" id="SSF56935">
    <property type="entry name" value="Porins"/>
    <property type="match status" value="1"/>
</dbReference>
<evidence type="ECO:0000256" key="6">
    <source>
        <dbReference type="ARBA" id="ARBA00022729"/>
    </source>
</evidence>
<dbReference type="InterPro" id="IPR023614">
    <property type="entry name" value="Porin_dom_sf"/>
</dbReference>
<dbReference type="Pfam" id="PF13609">
    <property type="entry name" value="Porin_4"/>
    <property type="match status" value="1"/>
</dbReference>
<dbReference type="Gene3D" id="2.40.160.10">
    <property type="entry name" value="Porin"/>
    <property type="match status" value="1"/>
</dbReference>
<evidence type="ECO:0000256" key="5">
    <source>
        <dbReference type="ARBA" id="ARBA00022692"/>
    </source>
</evidence>
<dbReference type="GO" id="GO:0046930">
    <property type="term" value="C:pore complex"/>
    <property type="evidence" value="ECO:0007669"/>
    <property type="project" value="UniProtKB-KW"/>
</dbReference>
<keyword evidence="7" id="KW-0406">Ion transport</keyword>
<evidence type="ECO:0000256" key="1">
    <source>
        <dbReference type="ARBA" id="ARBA00004571"/>
    </source>
</evidence>
<dbReference type="PRINTS" id="PR00184">
    <property type="entry name" value="NEISSPPORIN"/>
</dbReference>
<evidence type="ECO:0000256" key="10">
    <source>
        <dbReference type="ARBA" id="ARBA00023237"/>
    </source>
</evidence>
<name>A0A7Y8KZV0_9BURK</name>
<dbReference type="InterPro" id="IPR001702">
    <property type="entry name" value="Porin_Gram-ve"/>
</dbReference>
<accession>A0A7Y8KZV0</accession>
<keyword evidence="13" id="KW-1185">Reference proteome</keyword>
<dbReference type="Proteomes" id="UP000545507">
    <property type="component" value="Unassembled WGS sequence"/>
</dbReference>
<keyword evidence="10" id="KW-0998">Cell outer membrane</keyword>
<dbReference type="InterPro" id="IPR050298">
    <property type="entry name" value="Gram-neg_bact_OMP"/>
</dbReference>
<keyword evidence="6" id="KW-0732">Signal</keyword>
<dbReference type="InterPro" id="IPR033900">
    <property type="entry name" value="Gram_neg_porin_domain"/>
</dbReference>
<dbReference type="InterPro" id="IPR002299">
    <property type="entry name" value="Porin_Neis"/>
</dbReference>
<dbReference type="EMBL" id="VYGV01000027">
    <property type="protein sequence ID" value="NWF48434.1"/>
    <property type="molecule type" value="Genomic_DNA"/>
</dbReference>
<evidence type="ECO:0000313" key="12">
    <source>
        <dbReference type="EMBL" id="NWF48434.1"/>
    </source>
</evidence>
<keyword evidence="4" id="KW-1134">Transmembrane beta strand</keyword>
<evidence type="ECO:0000256" key="2">
    <source>
        <dbReference type="ARBA" id="ARBA00011233"/>
    </source>
</evidence>
<dbReference type="PRINTS" id="PR00182">
    <property type="entry name" value="ECOLNEIPORIN"/>
</dbReference>
<proteinExistence type="predicted"/>
<evidence type="ECO:0000256" key="4">
    <source>
        <dbReference type="ARBA" id="ARBA00022452"/>
    </source>
</evidence>
<protein>
    <submittedName>
        <fullName evidence="12">Porin</fullName>
    </submittedName>
</protein>